<evidence type="ECO:0000256" key="6">
    <source>
        <dbReference type="ARBA" id="ARBA00034021"/>
    </source>
</evidence>
<evidence type="ECO:0000313" key="60">
    <source>
        <dbReference type="Proteomes" id="UP000331186"/>
    </source>
</evidence>
<evidence type="ECO:0000313" key="32">
    <source>
        <dbReference type="EMBL" id="EAG6991228.1"/>
    </source>
</evidence>
<dbReference type="SUPFAM" id="SSF52096">
    <property type="entry name" value="ClpP/crotonase"/>
    <property type="match status" value="1"/>
</dbReference>
<evidence type="ECO:0000313" key="102">
    <source>
        <dbReference type="Proteomes" id="UP000843775"/>
    </source>
</evidence>
<dbReference type="Proteomes" id="UP000358545">
    <property type="component" value="Unassembled WGS sequence"/>
</dbReference>
<dbReference type="EMBL" id="AABAGT010000017">
    <property type="protein sequence ID" value="EAG0867865.1"/>
    <property type="molecule type" value="Genomic_DNA"/>
</dbReference>
<dbReference type="NCBIfam" id="NF009205">
    <property type="entry name" value="PRK12553.1"/>
    <property type="match status" value="1"/>
</dbReference>
<evidence type="ECO:0000313" key="33">
    <source>
        <dbReference type="EMBL" id="EAG9388199.1"/>
    </source>
</evidence>
<dbReference type="EMBL" id="AAHZFY010000017">
    <property type="protein sequence ID" value="ECB9513766.1"/>
    <property type="molecule type" value="Genomic_DNA"/>
</dbReference>
<dbReference type="EMBL" id="AABBZO010000015">
    <property type="protein sequence ID" value="EAG4463088.1"/>
    <property type="molecule type" value="Genomic_DNA"/>
</dbReference>
<reference evidence="92 93" key="6">
    <citation type="submission" date="2019-04" db="EMBL/GenBank/DDBJ databases">
        <authorList>
            <person name="Ashton P.M."/>
            <person name="Dallman T."/>
            <person name="Nair S."/>
            <person name="De Pinna E."/>
            <person name="Peters T."/>
            <person name="Grant K."/>
        </authorList>
    </citation>
    <scope>NUCLEOTIDE SEQUENCE [LARGE SCALE GENOMIC DNA]</scope>
    <source>
        <strain evidence="35 93">282333</strain>
        <strain evidence="36 92">282352</strain>
        <strain evidence="34 96">289003</strain>
        <strain evidence="48 83">788324</strain>
        <strain evidence="22">RL15000286</strain>
    </source>
</reference>
<dbReference type="Proteomes" id="UP000527632">
    <property type="component" value="Unassembled WGS sequence"/>
</dbReference>
<dbReference type="Proteomes" id="UP000427828">
    <property type="component" value="Unassembled WGS sequence"/>
</dbReference>
<keyword evidence="2 7" id="KW-0963">Cytoplasm</keyword>
<dbReference type="Pfam" id="PF00574">
    <property type="entry name" value="CLP_protease"/>
    <property type="match status" value="1"/>
</dbReference>
<dbReference type="EMBL" id="DAAEEB010000010">
    <property type="protein sequence ID" value="HAA8053956.1"/>
    <property type="molecule type" value="Genomic_DNA"/>
</dbReference>
<evidence type="ECO:0000313" key="93">
    <source>
        <dbReference type="Proteomes" id="UP000533021"/>
    </source>
</evidence>
<dbReference type="Proteomes" id="UP000389283">
    <property type="component" value="Unassembled WGS sequence"/>
</dbReference>
<dbReference type="Proteomes" id="UP000423131">
    <property type="component" value="Unassembled WGS sequence"/>
</dbReference>
<dbReference type="EMBL" id="AABGHY010000012">
    <property type="protein sequence ID" value="EAH3295523.1"/>
    <property type="molecule type" value="Genomic_DNA"/>
</dbReference>
<evidence type="ECO:0000313" key="85">
    <source>
        <dbReference type="Proteomes" id="UP000478704"/>
    </source>
</evidence>
<dbReference type="Proteomes" id="UP000376505">
    <property type="component" value="Unassembled WGS sequence"/>
</dbReference>
<evidence type="ECO:0000313" key="36">
    <source>
        <dbReference type="EMBL" id="EAH3295523.1"/>
    </source>
</evidence>
<evidence type="ECO:0000313" key="28">
    <source>
        <dbReference type="EMBL" id="EAG2996495.1"/>
    </source>
</evidence>
<dbReference type="Proteomes" id="UP000852906">
    <property type="component" value="Unassembled WGS sequence"/>
</dbReference>
<evidence type="ECO:0000313" key="76">
    <source>
        <dbReference type="Proteomes" id="UP000398321"/>
    </source>
</evidence>
<evidence type="ECO:0000313" key="88">
    <source>
        <dbReference type="Proteomes" id="UP000522199"/>
    </source>
</evidence>
<dbReference type="Proteomes" id="UP000566721">
    <property type="component" value="Unassembled WGS sequence"/>
</dbReference>
<evidence type="ECO:0000313" key="48">
    <source>
        <dbReference type="EMBL" id="EDO0986722.1"/>
    </source>
</evidence>
<dbReference type="Proteomes" id="UP000481141">
    <property type="component" value="Unassembled WGS sequence"/>
</dbReference>
<accession>A0A0B8R8I5</accession>
<evidence type="ECO:0000313" key="91">
    <source>
        <dbReference type="Proteomes" id="UP000528151"/>
    </source>
</evidence>
<evidence type="ECO:0000256" key="2">
    <source>
        <dbReference type="ARBA" id="ARBA00022490"/>
    </source>
</evidence>
<dbReference type="Proteomes" id="UP000842809">
    <property type="component" value="Unassembled WGS sequence"/>
</dbReference>
<dbReference type="GO" id="GO:0004252">
    <property type="term" value="F:serine-type endopeptidase activity"/>
    <property type="evidence" value="ECO:0007669"/>
    <property type="project" value="UniProtKB-UniRule"/>
</dbReference>
<evidence type="ECO:0000313" key="43">
    <source>
        <dbReference type="EMBL" id="ECX6923191.1"/>
    </source>
</evidence>
<dbReference type="EMBL" id="AABATR010000001">
    <property type="protein sequence ID" value="EAG1892632.1"/>
    <property type="molecule type" value="Genomic_DNA"/>
</dbReference>
<reference evidence="58 59" key="2">
    <citation type="journal article" date="2018" name="BMC Genomics">
        <title>Genes significantly associated with lineage II food isolates of Listeria monocytogenes.</title>
        <authorList>
            <person name="Pirone-Davies C."/>
            <person name="Chen Y."/>
            <person name="Pightling A."/>
            <person name="Ryan G."/>
            <person name="Wang Y."/>
            <person name="Yao K."/>
            <person name="Hoffmann M."/>
            <person name="Allard M.W."/>
        </authorList>
    </citation>
    <scope>NUCLEOTIDE SEQUENCE [LARGE SCALE GENOMIC DNA]</scope>
    <source>
        <strain evidence="58 59">PNUSAL000550</strain>
    </source>
</reference>
<dbReference type="InterPro" id="IPR023562">
    <property type="entry name" value="ClpP/TepA"/>
</dbReference>
<protein>
    <recommendedName>
        <fullName evidence="7 9">ATP-dependent Clp protease proteolytic subunit</fullName>
        <ecNumber evidence="7">3.4.21.92</ecNumber>
    </recommendedName>
    <alternativeName>
        <fullName evidence="7">Endopeptidase Clp</fullName>
    </alternativeName>
</protein>
<evidence type="ECO:0000313" key="68">
    <source>
        <dbReference type="Proteomes" id="UP000358545"/>
    </source>
</evidence>
<dbReference type="FunFam" id="3.90.226.10:FF:000075">
    <property type="entry name" value="ATP-dependent Clp protease proteolytic subunit"/>
    <property type="match status" value="1"/>
</dbReference>
<evidence type="ECO:0000256" key="5">
    <source>
        <dbReference type="ARBA" id="ARBA00022825"/>
    </source>
</evidence>
<evidence type="ECO:0000313" key="38">
    <source>
        <dbReference type="EMBL" id="EAK8898797.1"/>
    </source>
</evidence>
<keyword evidence="5 7" id="KW-0720">Serine protease</keyword>
<dbReference type="PANTHER" id="PTHR10381:SF70">
    <property type="entry name" value="ATP-DEPENDENT CLP PROTEASE PROTEOLYTIC SUBUNIT"/>
    <property type="match status" value="1"/>
</dbReference>
<dbReference type="Proteomes" id="UP000530452">
    <property type="component" value="Unassembled WGS sequence"/>
</dbReference>
<evidence type="ECO:0000313" key="25">
    <source>
        <dbReference type="EMBL" id="EAG2088198.1"/>
    </source>
</evidence>
<dbReference type="EMBL" id="AABBHO010000009">
    <property type="protein sequence ID" value="EAG2996495.1"/>
    <property type="molecule type" value="Genomic_DNA"/>
</dbReference>
<evidence type="ECO:0000313" key="12">
    <source>
        <dbReference type="EMBL" id="EAC6548013.1"/>
    </source>
</evidence>
<evidence type="ECO:0000256" key="4">
    <source>
        <dbReference type="ARBA" id="ARBA00022801"/>
    </source>
</evidence>
<evidence type="ECO:0000313" key="22">
    <source>
        <dbReference type="EMBL" id="EAE4942968.1"/>
    </source>
</evidence>
<dbReference type="EMBL" id="AAAKQF010000009">
    <property type="protein sequence ID" value="EAC9040992.1"/>
    <property type="molecule type" value="Genomic_DNA"/>
</dbReference>
<evidence type="ECO:0000313" key="99">
    <source>
        <dbReference type="Proteomes" id="UP000566721"/>
    </source>
</evidence>
<evidence type="ECO:0000313" key="50">
    <source>
        <dbReference type="EMBL" id="HAA8053956.1"/>
    </source>
</evidence>
<dbReference type="MEROPS" id="S14.001"/>
<dbReference type="InterPro" id="IPR029045">
    <property type="entry name" value="ClpP/crotonase-like_dom_sf"/>
</dbReference>
<evidence type="ECO:0000256" key="9">
    <source>
        <dbReference type="RuleBase" id="RU003567"/>
    </source>
</evidence>
<comment type="caution">
    <text evidence="37">The sequence shown here is derived from an EMBL/GenBank/DDBJ whole genome shotgun (WGS) entry which is preliminary data.</text>
</comment>
<dbReference type="GO" id="GO:0004176">
    <property type="term" value="F:ATP-dependent peptidase activity"/>
    <property type="evidence" value="ECO:0007669"/>
    <property type="project" value="InterPro"/>
</dbReference>
<evidence type="ECO:0000313" key="73">
    <source>
        <dbReference type="Proteomes" id="UP000376505"/>
    </source>
</evidence>
<dbReference type="EMBL" id="AANDSR010000001">
    <property type="protein sequence ID" value="EDN9835117.1"/>
    <property type="molecule type" value="Genomic_DNA"/>
</dbReference>
<dbReference type="EMBL" id="AANCRK010000001">
    <property type="protein sequence ID" value="EDN7714182.1"/>
    <property type="molecule type" value="Genomic_DNA"/>
</dbReference>
<evidence type="ECO:0000313" key="30">
    <source>
        <dbReference type="EMBL" id="EAG4463088.1"/>
    </source>
</evidence>
<evidence type="ECO:0000313" key="72">
    <source>
        <dbReference type="Proteomes" id="UP000368805"/>
    </source>
</evidence>
<evidence type="ECO:0000313" key="104">
    <source>
        <dbReference type="Proteomes" id="UP000852906"/>
    </source>
</evidence>
<dbReference type="Proteomes" id="UP000843503">
    <property type="component" value="Unassembled WGS sequence"/>
</dbReference>
<reference evidence="37 90" key="7">
    <citation type="submission" date="2019-04" db="EMBL/GenBank/DDBJ databases">
        <authorList>
            <consortium name="GenomeTrakr: Next Generation Sequencing Network for Food Pathogen Tracability"/>
        </authorList>
    </citation>
    <scope>NUCLEOTIDE SEQUENCE [LARGE SCALE GENOMIC DNA]</scope>
    <source>
        <strain evidence="28 98">10B02965A-1</strain>
        <strain evidence="13 71">CFSAN008042</strain>
        <strain evidence="30 91">CFSAN063727</strain>
        <strain evidence="46 81">CFSAN102901</strain>
        <strain evidence="20 72">FDA00006304</strain>
        <strain evidence="19 74">FDA00006494</strain>
        <strain evidence="11 70">FDA00007096</strain>
        <strain evidence="15 77">FDA00008584</strain>
        <strain evidence="26">FDA00011243</strain>
        <strain evidence="12 60">FDA00013332</strain>
        <strain evidence="18 64">FDA00013853</strain>
        <strain evidence="40 79">FDA00014336</strain>
        <strain evidence="42 75">FDA00014370</strain>
        <strain evidence="41 76">FDA00014392</strain>
        <strain evidence="49">FDA00015054</strain>
        <strain evidence="29 94">FDA1005580-S054-001</strain>
        <strain evidence="85">FDA1090798-S029-001</strain>
        <strain evidence="86">FDA956581-098-004</strain>
        <strain evidence="27 89">FDA960927-006-004</strain>
        <strain evidence="31 99">FLAG-38921</strain>
        <strain evidence="43 80">FLAG-51482A</strain>
        <strain evidence="25 62">FLAG-54356</strain>
        <strain evidence="17 73">FSIS31901579</strain>
        <strain evidence="37 90">LS1344</strain>
        <strain evidence="47 82">OSF101448</strain>
        <strain evidence="16 65">VA-WGS-00405</strain>
    </source>
</reference>
<dbReference type="Proteomes" id="UP000843775">
    <property type="component" value="Unassembled WGS sequence"/>
</dbReference>
<dbReference type="Proteomes" id="UP000364988">
    <property type="component" value="Unassembled WGS sequence"/>
</dbReference>
<evidence type="ECO:0000313" key="20">
    <source>
        <dbReference type="EMBL" id="EAE1630806.1"/>
    </source>
</evidence>
<evidence type="ECO:0000313" key="70">
    <source>
        <dbReference type="Proteomes" id="UP000365297"/>
    </source>
</evidence>
<evidence type="ECO:0000313" key="49">
    <source>
        <dbReference type="EMBL" id="EDP8515290.1"/>
    </source>
</evidence>
<keyword evidence="4 7" id="KW-0378">Hydrolase</keyword>
<dbReference type="Proteomes" id="UP000533021">
    <property type="component" value="Unassembled WGS sequence"/>
</dbReference>
<dbReference type="EMBL" id="AAAQVA010000001">
    <property type="protein sequence ID" value="EAE1630806.1"/>
    <property type="molecule type" value="Genomic_DNA"/>
</dbReference>
<dbReference type="Proteomes" id="UP000368512">
    <property type="component" value="Unassembled WGS sequence"/>
</dbReference>
<evidence type="ECO:0000313" key="23">
    <source>
        <dbReference type="EMBL" id="EAG0867865.1"/>
    </source>
</evidence>
<comment type="similarity">
    <text evidence="1 7 9">Belongs to the peptidase S14 family.</text>
</comment>
<reference evidence="57 104" key="1">
    <citation type="submission" date="2016-09" db="EMBL/GenBank/DDBJ databases">
        <title>100K Listeria isolates.</title>
        <authorList>
            <person name="Chen P."/>
            <person name="Weimer B.C."/>
            <person name="Kong N."/>
            <person name="Huang B."/>
        </authorList>
    </citation>
    <scope>NUCLEOTIDE SEQUENCE [LARGE SCALE GENOMIC DNA]</scope>
    <source>
        <strain evidence="57 104">BCW_2383</strain>
    </source>
</reference>
<evidence type="ECO:0000313" key="56">
    <source>
        <dbReference type="EMBL" id="NYA02978.1"/>
    </source>
</evidence>
<evidence type="ECO:0000313" key="21">
    <source>
        <dbReference type="EMBL" id="EAE2352834.1"/>
    </source>
</evidence>
<dbReference type="Proteomes" id="UP000478704">
    <property type="component" value="Unassembled WGS sequence"/>
</dbReference>
<evidence type="ECO:0000313" key="66">
    <source>
        <dbReference type="Proteomes" id="UP000350032"/>
    </source>
</evidence>
<evidence type="ECO:0000313" key="89">
    <source>
        <dbReference type="Proteomes" id="UP000525850"/>
    </source>
</evidence>
<dbReference type="EMBL" id="AAASLB010000008">
    <property type="protein sequence ID" value="EAE4942968.1"/>
    <property type="molecule type" value="Genomic_DNA"/>
</dbReference>
<evidence type="ECO:0000313" key="11">
    <source>
        <dbReference type="EMBL" id="EAC5548917.1"/>
    </source>
</evidence>
<dbReference type="GO" id="GO:0051117">
    <property type="term" value="F:ATPase binding"/>
    <property type="evidence" value="ECO:0007669"/>
    <property type="project" value="TreeGrafter"/>
</dbReference>
<evidence type="ECO:0000313" key="47">
    <source>
        <dbReference type="EMBL" id="EDN9835117.1"/>
    </source>
</evidence>
<dbReference type="EMBL" id="AAALRN010000001">
    <property type="protein sequence ID" value="EAD1183572.1"/>
    <property type="molecule type" value="Genomic_DNA"/>
</dbReference>
<evidence type="ECO:0000313" key="18">
    <source>
        <dbReference type="EMBL" id="EAD5785053.1"/>
    </source>
</evidence>
<evidence type="ECO:0000313" key="65">
    <source>
        <dbReference type="Proteomes" id="UP000345329"/>
    </source>
</evidence>
<evidence type="ECO:0000313" key="52">
    <source>
        <dbReference type="EMBL" id="HAC0012972.1"/>
    </source>
</evidence>
<dbReference type="EMBL" id="AABBAW010000001">
    <property type="protein sequence ID" value="EAG2513681.1"/>
    <property type="molecule type" value="Genomic_DNA"/>
</dbReference>
<dbReference type="GO" id="GO:0009368">
    <property type="term" value="C:endopeptidase Clp complex"/>
    <property type="evidence" value="ECO:0007669"/>
    <property type="project" value="TreeGrafter"/>
</dbReference>
<evidence type="ECO:0000313" key="78">
    <source>
        <dbReference type="Proteomes" id="UP000410967"/>
    </source>
</evidence>
<comment type="catalytic activity">
    <reaction evidence="6 7 8">
        <text>Hydrolysis of proteins to small peptides in the presence of ATP and magnesium. alpha-casein is the usual test substrate. In the absence of ATP, only oligopeptides shorter than five residues are hydrolyzed (such as succinyl-Leu-Tyr-|-NHMec, and Leu-Tyr-Leu-|-Tyr-Trp, in which cleavage of the -Tyr-|-Leu- and -Tyr-|-Trp bonds also occurs).</text>
        <dbReference type="EC" id="3.4.21.92"/>
    </reaction>
</comment>
<evidence type="ECO:0000313" key="100">
    <source>
        <dbReference type="Proteomes" id="UP000841146"/>
    </source>
</evidence>
<dbReference type="EMBL" id="AANEHK010000012">
    <property type="protein sequence ID" value="EDO0986722.1"/>
    <property type="molecule type" value="Genomic_DNA"/>
</dbReference>
<dbReference type="Proteomes" id="UP000549379">
    <property type="component" value="Unassembled WGS sequence"/>
</dbReference>
<evidence type="ECO:0000313" key="79">
    <source>
        <dbReference type="Proteomes" id="UP000423131"/>
    </source>
</evidence>
<evidence type="ECO:0000313" key="86">
    <source>
        <dbReference type="Proteomes" id="UP000481141"/>
    </source>
</evidence>
<dbReference type="KEGG" id="lmv:Y193_10040"/>
<evidence type="ECO:0000313" key="26">
    <source>
        <dbReference type="EMBL" id="EAG2243941.1"/>
    </source>
</evidence>
<evidence type="ECO:0000313" key="98">
    <source>
        <dbReference type="Proteomes" id="UP000549379"/>
    </source>
</evidence>
<evidence type="ECO:0000313" key="94">
    <source>
        <dbReference type="Proteomes" id="UP000540117"/>
    </source>
</evidence>
<dbReference type="EMBL" id="AAANYR010000001">
    <property type="protein sequence ID" value="EAD5785053.1"/>
    <property type="molecule type" value="Genomic_DNA"/>
</dbReference>
<dbReference type="InterPro" id="IPR001907">
    <property type="entry name" value="ClpP"/>
</dbReference>
<dbReference type="RefSeq" id="WP_003724683.1">
    <property type="nucleotide sequence ID" value="NC_021824.1"/>
</dbReference>
<dbReference type="PRINTS" id="PR00127">
    <property type="entry name" value="CLPPROTEASEP"/>
</dbReference>
<dbReference type="EMBL" id="AAIAJJ010000007">
    <property type="protein sequence ID" value="ECC1557806.1"/>
    <property type="molecule type" value="Genomic_DNA"/>
</dbReference>
<dbReference type="EMBL" id="AABBYJ010000001">
    <property type="protein sequence ID" value="EAG4330047.1"/>
    <property type="molecule type" value="Genomic_DNA"/>
</dbReference>
<evidence type="ECO:0000313" key="53">
    <source>
        <dbReference type="EMBL" id="HAC0276299.1"/>
    </source>
</evidence>
<evidence type="ECO:0000313" key="96">
    <source>
        <dbReference type="Proteomes" id="UP000546397"/>
    </source>
</evidence>
<evidence type="ECO:0000313" key="39">
    <source>
        <dbReference type="EMBL" id="EAK9316027.1"/>
    </source>
</evidence>
<comment type="function">
    <text evidence="7">Cleaves peptides in various proteins in a process that requires ATP hydrolysis. Has a chymotrypsin-like activity. Plays a major role in the degradation of misfolded proteins.</text>
</comment>
<evidence type="ECO:0000256" key="7">
    <source>
        <dbReference type="HAMAP-Rule" id="MF_00444"/>
    </source>
</evidence>
<dbReference type="EMBL" id="AAAMZD010000001">
    <property type="protein sequence ID" value="EAD3791268.1"/>
    <property type="molecule type" value="Genomic_DNA"/>
</dbReference>
<dbReference type="Proteomes" id="UP000337746">
    <property type="component" value="Unassembled WGS sequence"/>
</dbReference>
<evidence type="ECO:0000313" key="63">
    <source>
        <dbReference type="Proteomes" id="UP000339309"/>
    </source>
</evidence>
<evidence type="ECO:0000313" key="46">
    <source>
        <dbReference type="EMBL" id="EDN7714182.1"/>
    </source>
</evidence>
<evidence type="ECO:0000313" key="54">
    <source>
        <dbReference type="EMBL" id="HAC1754371.1"/>
    </source>
</evidence>
<dbReference type="EMBL" id="AAAJKI010000012">
    <property type="protein sequence ID" value="EAC6548013.1"/>
    <property type="molecule type" value="Genomic_DNA"/>
</dbReference>
<evidence type="ECO:0000313" key="55">
    <source>
        <dbReference type="EMBL" id="HAJ9592617.1"/>
    </source>
</evidence>
<comment type="subcellular location">
    <subcellularLocation>
        <location evidence="7">Cytoplasm</location>
    </subcellularLocation>
</comment>
<evidence type="ECO:0000313" key="19">
    <source>
        <dbReference type="EMBL" id="EAE1337790.1"/>
    </source>
</evidence>
<evidence type="ECO:0000313" key="16">
    <source>
        <dbReference type="EMBL" id="EAD3791268.1"/>
    </source>
</evidence>
<dbReference type="EMBL" id="AABEKY010000007">
    <property type="protein sequence ID" value="EAG9388199.1"/>
    <property type="molecule type" value="Genomic_DNA"/>
</dbReference>
<dbReference type="Proteomes" id="UP000455569">
    <property type="component" value="Unassembled WGS sequence"/>
</dbReference>
<dbReference type="KEGG" id="lmok:CQ02_05860"/>
<dbReference type="EMBL" id="AALGDA010000010">
    <property type="protein sequence ID" value="ECY9782370.1"/>
    <property type="molecule type" value="Genomic_DNA"/>
</dbReference>
<name>A0A0B8R8I5_LISMN</name>
<evidence type="ECO:0000313" key="71">
    <source>
        <dbReference type="Proteomes" id="UP000368512"/>
    </source>
</evidence>
<evidence type="ECO:0000256" key="1">
    <source>
        <dbReference type="ARBA" id="ARBA00007039"/>
    </source>
</evidence>
<dbReference type="EC" id="3.4.21.92" evidence="7"/>
<dbReference type="GO" id="GO:0005737">
    <property type="term" value="C:cytoplasm"/>
    <property type="evidence" value="ECO:0007669"/>
    <property type="project" value="UniProtKB-SubCell"/>
</dbReference>
<evidence type="ECO:0000313" key="44">
    <source>
        <dbReference type="EMBL" id="ECY6544897.1"/>
    </source>
</evidence>
<evidence type="ECO:0000313" key="24">
    <source>
        <dbReference type="EMBL" id="EAG1892632.1"/>
    </source>
</evidence>
<dbReference type="Proteomes" id="UP000544530">
    <property type="component" value="Unassembled WGS sequence"/>
</dbReference>
<dbReference type="Proteomes" id="UP000840039">
    <property type="component" value="Unassembled WGS sequence"/>
</dbReference>
<dbReference type="EMBL" id="AABAWE010000007">
    <property type="protein sequence ID" value="EAG2088198.1"/>
    <property type="molecule type" value="Genomic_DNA"/>
</dbReference>
<dbReference type="Proteomes" id="UP000272537">
    <property type="component" value="Unassembled WGS sequence"/>
</dbReference>
<evidence type="ECO:0000313" key="101">
    <source>
        <dbReference type="Proteomes" id="UP000843503"/>
    </source>
</evidence>
<dbReference type="AlphaFoldDB" id="A0A0B8R8I5"/>
<dbReference type="EMBL" id="DABJAN010000001">
    <property type="protein sequence ID" value="HAJ9592617.1"/>
    <property type="molecule type" value="Genomic_DNA"/>
</dbReference>
<reference evidence="56 95" key="9">
    <citation type="submission" date="2020-06" db="EMBL/GenBank/DDBJ databases">
        <title>Two Listeria outbreaks in Switzerland in 2018 and 2020.</title>
        <authorList>
            <person name="Stevens M.J.A."/>
            <person name="Bloemberg G."/>
            <person name="Nusch-Inderbinnen M."/>
            <person name="Stephan R."/>
        </authorList>
    </citation>
    <scope>NUCLEOTIDE SEQUENCE [LARGE SCALE GENOMIC DNA]</scope>
    <source>
        <strain evidence="56 95">N18-0707</strain>
    </source>
</reference>
<evidence type="ECO:0000313" key="45">
    <source>
        <dbReference type="EMBL" id="ECY9782370.1"/>
    </source>
</evidence>
<evidence type="ECO:0000313" key="81">
    <source>
        <dbReference type="Proteomes" id="UP000455569"/>
    </source>
</evidence>
<evidence type="ECO:0000313" key="90">
    <source>
        <dbReference type="Proteomes" id="UP000527632"/>
    </source>
</evidence>
<dbReference type="Proteomes" id="UP000336166">
    <property type="component" value="Unassembled WGS sequence"/>
</dbReference>
<evidence type="ECO:0000313" key="41">
    <source>
        <dbReference type="EMBL" id="ECB9513766.1"/>
    </source>
</evidence>
<evidence type="ECO:0000313" key="62">
    <source>
        <dbReference type="Proteomes" id="UP000337746"/>
    </source>
</evidence>
<evidence type="ECO:0000313" key="87">
    <source>
        <dbReference type="Proteomes" id="UP000489121"/>
    </source>
</evidence>
<dbReference type="EMBL" id="AABDGJ010000009">
    <property type="protein sequence ID" value="EAG6991228.1"/>
    <property type="molecule type" value="Genomic_DNA"/>
</dbReference>
<dbReference type="EMBL" id="JACAVN010000016">
    <property type="protein sequence ID" value="NYA02978.1"/>
    <property type="molecule type" value="Genomic_DNA"/>
</dbReference>
<evidence type="ECO:0000256" key="8">
    <source>
        <dbReference type="PROSITE-ProRule" id="PRU10086"/>
    </source>
</evidence>
<dbReference type="Proteomes" id="UP000403352">
    <property type="component" value="Unassembled WGS sequence"/>
</dbReference>
<dbReference type="PROSITE" id="PS00382">
    <property type="entry name" value="CLP_PROTEASE_HIS"/>
    <property type="match status" value="1"/>
</dbReference>
<evidence type="ECO:0000313" key="58">
    <source>
        <dbReference type="EMBL" id="RKA10586.1"/>
    </source>
</evidence>
<sequence>MAENTKNENITNILTQKLIDTRTVLIYGEINQELAEDVSKQLLLLESISNDPITIFINSQGGHVEAGDTIHDMIKFIKPTVKVVGTGWVASAGITIYLAAEKENRFSLPNTRYMIHQPAGGVQGQSTEIEIEAKEIIRMRERINRLIAEATGQSYEKISKDTDRNFWLSVNEAKDYGIVNEIIENRDGLK</sequence>
<dbReference type="EMBL" id="QXLS01000001">
    <property type="protein sequence ID" value="RKA10586.1"/>
    <property type="molecule type" value="Genomic_DNA"/>
</dbReference>
<evidence type="ECO:0000313" key="27">
    <source>
        <dbReference type="EMBL" id="EAG2513681.1"/>
    </source>
</evidence>
<dbReference type="Proteomes" id="UP000350032">
    <property type="component" value="Unassembled WGS sequence"/>
</dbReference>
<dbReference type="EMBL" id="AAAREG010000001">
    <property type="protein sequence ID" value="EAE2352834.1"/>
    <property type="molecule type" value="Genomic_DNA"/>
</dbReference>
<dbReference type="Proteomes" id="UP000410967">
    <property type="component" value="Unassembled WGS sequence"/>
</dbReference>
<dbReference type="HAMAP" id="MF_00444">
    <property type="entry name" value="ClpP"/>
    <property type="match status" value="1"/>
</dbReference>
<dbReference type="Proteomes" id="UP000379076">
    <property type="component" value="Unassembled WGS sequence"/>
</dbReference>
<evidence type="ECO:0000313" key="67">
    <source>
        <dbReference type="Proteomes" id="UP000354255"/>
    </source>
</evidence>
<evidence type="ECO:0000313" key="95">
    <source>
        <dbReference type="Proteomes" id="UP000544530"/>
    </source>
</evidence>
<evidence type="ECO:0000313" key="61">
    <source>
        <dbReference type="Proteomes" id="UP000336166"/>
    </source>
</evidence>
<dbReference type="EMBL" id="DAAIJL010000014">
    <property type="protein sequence ID" value="HAB8558175.1"/>
    <property type="molecule type" value="Genomic_DNA"/>
</dbReference>
<dbReference type="EMBL" id="AABEMN010000019">
    <property type="protein sequence ID" value="EAG9520515.1"/>
    <property type="molecule type" value="Genomic_DNA"/>
</dbReference>
<evidence type="ECO:0000313" key="14">
    <source>
        <dbReference type="EMBL" id="EAC9040992.1"/>
    </source>
</evidence>
<evidence type="ECO:0000313" key="59">
    <source>
        <dbReference type="Proteomes" id="UP000272537"/>
    </source>
</evidence>
<dbReference type="EMBL" id="DAAJFY010000011">
    <property type="protein sequence ID" value="HAC0276299.1"/>
    <property type="molecule type" value="Genomic_DNA"/>
</dbReference>
<evidence type="ECO:0000313" key="82">
    <source>
        <dbReference type="Proteomes" id="UP000467347"/>
    </source>
</evidence>
<dbReference type="EMBL" id="AABGUK010000001">
    <property type="protein sequence ID" value="EAH4240538.1"/>
    <property type="molecule type" value="Genomic_DNA"/>
</dbReference>
<evidence type="ECO:0000313" key="92">
    <source>
        <dbReference type="Proteomes" id="UP000530452"/>
    </source>
</evidence>
<evidence type="ECO:0000313" key="17">
    <source>
        <dbReference type="EMBL" id="EAD5774215.1"/>
    </source>
</evidence>
<evidence type="ECO:0000313" key="37">
    <source>
        <dbReference type="EMBL" id="EAH4240538.1"/>
    </source>
</evidence>
<dbReference type="Proteomes" id="UP000368805">
    <property type="component" value="Unassembled WGS sequence"/>
</dbReference>
<dbReference type="EMBL" id="MJTJ01000019">
    <property type="protein sequence ID" value="OET49136.1"/>
    <property type="molecule type" value="Genomic_DNA"/>
</dbReference>
<dbReference type="Proteomes" id="UP000339309">
    <property type="component" value="Unassembled WGS sequence"/>
</dbReference>
<reference evidence="100 101" key="3">
    <citation type="journal article" date="2018" name="Genome Biol.">
        <title>SKESA: strategic k-mer extension for scrupulous assemblies.</title>
        <authorList>
            <person name="Souvorov A."/>
            <person name="Agarwala R."/>
            <person name="Lipman D.J."/>
        </authorList>
    </citation>
    <scope>NUCLEOTIDE SEQUENCE [LARGE SCALE GENOMIC DNA]</scope>
    <source>
        <strain evidence="50">09CEB371LM</strain>
        <strain evidence="55">2017-325981-023-01</strain>
        <strain evidence="51 103">CFIAFB20100120</strain>
        <strain evidence="53">CFIAFB20170037</strain>
        <strain evidence="52 100">CFIAFB20170045</strain>
        <strain evidence="54 102">DMG1500109</strain>
    </source>
</reference>
<dbReference type="EMBL" id="DAAJCS010000005">
    <property type="protein sequence ID" value="HAC0012972.1"/>
    <property type="molecule type" value="Genomic_DNA"/>
</dbReference>
<dbReference type="EMBL" id="AABAYG010000001">
    <property type="protein sequence ID" value="EAG2243941.1"/>
    <property type="molecule type" value="Genomic_DNA"/>
</dbReference>
<evidence type="ECO:0000313" key="97">
    <source>
        <dbReference type="Proteomes" id="UP000548278"/>
    </source>
</evidence>
<feature type="active site" evidence="7 8">
    <location>
        <position position="116"/>
    </location>
</feature>
<evidence type="ECO:0000313" key="10">
    <source>
        <dbReference type="EMBL" id="EAC4553402.1"/>
    </source>
</evidence>
<comment type="subunit">
    <text evidence="7">Fourteen ClpP subunits assemble into 2 heptameric rings which stack back to back to give a disk-like structure with a central cavity, resembling the structure of eukaryotic proteasomes.</text>
</comment>
<evidence type="ECO:0000313" key="51">
    <source>
        <dbReference type="EMBL" id="HAB8558175.1"/>
    </source>
</evidence>
<dbReference type="Proteomes" id="UP000467347">
    <property type="component" value="Unassembled WGS sequence"/>
</dbReference>
<evidence type="ECO:0000313" key="40">
    <source>
        <dbReference type="EMBL" id="ECB9474429.1"/>
    </source>
</evidence>
<dbReference type="Proteomes" id="UP000546397">
    <property type="component" value="Unassembled WGS sequence"/>
</dbReference>
<proteinExistence type="inferred from homology"/>
<dbReference type="Proteomes" id="UP000525850">
    <property type="component" value="Unassembled WGS sequence"/>
</dbReference>
<dbReference type="EMBL" id="AAAIKW010000010">
    <property type="protein sequence ID" value="EAC4553402.1"/>
    <property type="molecule type" value="Genomic_DNA"/>
</dbReference>
<reference evidence="78 88" key="5">
    <citation type="submission" date="2019-04" db="EMBL/GenBank/DDBJ databases">
        <authorList>
            <consortium name="GenomeTrakr network: Whole genome sequencing for foodborne pathogen traceback"/>
        </authorList>
    </citation>
    <scope>NUCLEOTIDE SEQUENCE [LARGE SCALE GENOMIC DNA]</scope>
    <source>
        <strain evidence="32 97">CFSAN004300</strain>
        <strain evidence="33 88">CFSAN072474</strain>
        <strain evidence="44 69">FLAG-55987</strain>
        <strain evidence="39 78">PHLUSALM00088</strain>
    </source>
</reference>
<dbReference type="EMBL" id="AAAJWF010000005">
    <property type="protein sequence ID" value="EAC7480914.1"/>
    <property type="molecule type" value="Genomic_DNA"/>
</dbReference>
<evidence type="ECO:0000313" key="29">
    <source>
        <dbReference type="EMBL" id="EAG4330047.1"/>
    </source>
</evidence>
<evidence type="ECO:0000313" key="69">
    <source>
        <dbReference type="Proteomes" id="UP000364988"/>
    </source>
</evidence>
<evidence type="ECO:0000313" key="75">
    <source>
        <dbReference type="Proteomes" id="UP000389283"/>
    </source>
</evidence>
<dbReference type="Proteomes" id="UP000522199">
    <property type="component" value="Unassembled WGS sequence"/>
</dbReference>
<dbReference type="EMBL" id="AAAQQZ010000001">
    <property type="protein sequence ID" value="EAE1337790.1"/>
    <property type="molecule type" value="Genomic_DNA"/>
</dbReference>
<evidence type="ECO:0000313" key="83">
    <source>
        <dbReference type="Proteomes" id="UP000467536"/>
    </source>
</evidence>
<evidence type="ECO:0000313" key="77">
    <source>
        <dbReference type="Proteomes" id="UP000403352"/>
    </source>
</evidence>
<evidence type="ECO:0000313" key="80">
    <source>
        <dbReference type="Proteomes" id="UP000427828"/>
    </source>
</evidence>
<dbReference type="PANTHER" id="PTHR10381">
    <property type="entry name" value="ATP-DEPENDENT CLP PROTEASE PROTEOLYTIC SUBUNIT"/>
    <property type="match status" value="1"/>
</dbReference>
<evidence type="ECO:0000313" key="74">
    <source>
        <dbReference type="Proteomes" id="UP000379076"/>
    </source>
</evidence>
<dbReference type="InterPro" id="IPR033135">
    <property type="entry name" value="ClpP_His_AS"/>
</dbReference>
<reference evidence="61 63" key="4">
    <citation type="submission" date="2018-06" db="EMBL/GenBank/DDBJ databases">
        <authorList>
            <consortium name="PulseNet: The National Subtyping Network for Foodborne Disease Surveillance"/>
            <person name="Tarr C.L."/>
            <person name="Trees E."/>
            <person name="Katz L.S."/>
            <person name="Carleton-Romer H.A."/>
            <person name="Stroika S."/>
            <person name="Kucerova Z."/>
            <person name="Roache K.F."/>
            <person name="Sabol A.L."/>
            <person name="Besser J."/>
            <person name="Gerner-Smidt P."/>
        </authorList>
    </citation>
    <scope>NUCLEOTIDE SEQUENCE [LARGE SCALE GENOMIC DNA]</scope>
    <source>
        <strain evidence="10 63">2015L-6227</strain>
        <strain evidence="21 61">PNUSAL000134</strain>
        <strain evidence="14 67">PNUSAL000910</strain>
        <strain evidence="23 68">PNUSAL002180</strain>
        <strain evidence="24 84">PNUSAL002298</strain>
        <strain evidence="38 66">PNUSAL004402</strain>
        <strain evidence="45 87">PNUSAL005692</strain>
    </source>
</reference>
<reference evidence="51" key="8">
    <citation type="submission" date="2020-01" db="EMBL/GenBank/DDBJ databases">
        <authorList>
            <consortium name="NCBI Pathogen Detection Project"/>
        </authorList>
    </citation>
    <scope>NUCLEOTIDE SEQUENCE</scope>
    <source>
        <strain evidence="50">09CEB371LM</strain>
        <strain evidence="55">2017-325981-023-01</strain>
        <strain evidence="51">CFIAFB20100120</strain>
        <strain evidence="53">CFIAFB20170037</strain>
        <strain evidence="52">CFIAFB20170045</strain>
        <strain evidence="54">DMG1500109</strain>
    </source>
</reference>
<dbReference type="Proteomes" id="UP000344343">
    <property type="component" value="Unassembled WGS sequence"/>
</dbReference>
<dbReference type="EMBL" id="AAANYN010000009">
    <property type="protein sequence ID" value="EAD5774215.1"/>
    <property type="molecule type" value="Genomic_DNA"/>
</dbReference>
<evidence type="ECO:0000313" key="57">
    <source>
        <dbReference type="EMBL" id="OET49136.1"/>
    </source>
</evidence>
<dbReference type="EMBL" id="AACJYH010000012">
    <property type="protein sequence ID" value="EAK8898797.1"/>
    <property type="molecule type" value="Genomic_DNA"/>
</dbReference>
<dbReference type="Proteomes" id="UP000354255">
    <property type="component" value="Unassembled WGS sequence"/>
</dbReference>
<dbReference type="Gene3D" id="3.90.226.10">
    <property type="entry name" value="2-enoyl-CoA Hydratase, Chain A, domain 1"/>
    <property type="match status" value="1"/>
</dbReference>
<dbReference type="EMBL" id="AANPAU010000012">
    <property type="protein sequence ID" value="EDP8515290.1"/>
    <property type="molecule type" value="Genomic_DNA"/>
</dbReference>
<dbReference type="EMBL" id="AAAIXK010000001">
    <property type="protein sequence ID" value="EAC5548917.1"/>
    <property type="molecule type" value="Genomic_DNA"/>
</dbReference>
<dbReference type="Proteomes" id="UP000365297">
    <property type="component" value="Unassembled WGS sequence"/>
</dbReference>
<evidence type="ECO:0000256" key="3">
    <source>
        <dbReference type="ARBA" id="ARBA00022670"/>
    </source>
</evidence>
<dbReference type="Proteomes" id="UP000345329">
    <property type="component" value="Unassembled WGS sequence"/>
</dbReference>
<dbReference type="Proteomes" id="UP000540117">
    <property type="component" value="Unassembled WGS sequence"/>
</dbReference>
<dbReference type="Proteomes" id="UP000844415">
    <property type="component" value="Unassembled WGS sequence"/>
</dbReference>
<dbReference type="Proteomes" id="UP000393182">
    <property type="component" value="Unassembled WGS sequence"/>
</dbReference>
<dbReference type="CDD" id="cd07017">
    <property type="entry name" value="S14_ClpP_2"/>
    <property type="match status" value="1"/>
</dbReference>
<dbReference type="Proteomes" id="UP000331186">
    <property type="component" value="Unassembled WGS sequence"/>
</dbReference>
<dbReference type="Proteomes" id="UP000548278">
    <property type="component" value="Unassembled WGS sequence"/>
</dbReference>
<evidence type="ECO:0000313" key="34">
    <source>
        <dbReference type="EMBL" id="EAG9520515.1"/>
    </source>
</evidence>
<evidence type="ECO:0000313" key="103">
    <source>
        <dbReference type="Proteomes" id="UP000844415"/>
    </source>
</evidence>
<keyword evidence="3 7" id="KW-0645">Protease</keyword>
<dbReference type="GO" id="GO:0006515">
    <property type="term" value="P:protein quality control for misfolded or incompletely synthesized proteins"/>
    <property type="evidence" value="ECO:0007669"/>
    <property type="project" value="TreeGrafter"/>
</dbReference>
<dbReference type="EMBL" id="DAAJZA010000003">
    <property type="protein sequence ID" value="HAC1754371.1"/>
    <property type="molecule type" value="Genomic_DNA"/>
</dbReference>
<organism evidence="37 90">
    <name type="scientific">Listeria monocytogenes</name>
    <dbReference type="NCBI Taxonomy" id="1639"/>
    <lineage>
        <taxon>Bacteria</taxon>
        <taxon>Bacillati</taxon>
        <taxon>Bacillota</taxon>
        <taxon>Bacilli</taxon>
        <taxon>Bacillales</taxon>
        <taxon>Listeriaceae</taxon>
        <taxon>Listeria</taxon>
    </lineage>
</organism>
<dbReference type="Proteomes" id="UP000528151">
    <property type="component" value="Unassembled WGS sequence"/>
</dbReference>
<dbReference type="Proteomes" id="UP000467536">
    <property type="component" value="Unassembled WGS sequence"/>
</dbReference>
<evidence type="ECO:0000313" key="64">
    <source>
        <dbReference type="Proteomes" id="UP000344343"/>
    </source>
</evidence>
<dbReference type="EMBL" id="AACKDQ010000004">
    <property type="protein sequence ID" value="EAK9316027.1"/>
    <property type="molecule type" value="Genomic_DNA"/>
</dbReference>
<evidence type="ECO:0000313" key="42">
    <source>
        <dbReference type="EMBL" id="ECC1557806.1"/>
    </source>
</evidence>
<evidence type="ECO:0000313" key="84">
    <source>
        <dbReference type="Proteomes" id="UP000478682"/>
    </source>
</evidence>
<dbReference type="EMBL" id="AABCVX010000001">
    <property type="protein sequence ID" value="EAG6168414.1"/>
    <property type="molecule type" value="Genomic_DNA"/>
</dbReference>
<evidence type="ECO:0000313" key="31">
    <source>
        <dbReference type="EMBL" id="EAG6168414.1"/>
    </source>
</evidence>
<dbReference type="Proteomes" id="UP000841146">
    <property type="component" value="Unassembled WGS sequence"/>
</dbReference>
<dbReference type="EMBL" id="AAHZFN010000016">
    <property type="protein sequence ID" value="ECB9474429.1"/>
    <property type="molecule type" value="Genomic_DNA"/>
</dbReference>
<evidence type="ECO:0000313" key="15">
    <source>
        <dbReference type="EMBL" id="EAD1183572.1"/>
    </source>
</evidence>
<dbReference type="EMBL" id="AALAQH010000001">
    <property type="protein sequence ID" value="ECX6923191.1"/>
    <property type="molecule type" value="Genomic_DNA"/>
</dbReference>
<evidence type="ECO:0000313" key="13">
    <source>
        <dbReference type="EMBL" id="EAC7480914.1"/>
    </source>
</evidence>
<dbReference type="Proteomes" id="UP000489121">
    <property type="component" value="Unassembled WGS sequence"/>
</dbReference>
<feature type="active site" description="Nucleophile" evidence="7">
    <location>
        <position position="91"/>
    </location>
</feature>
<dbReference type="Proteomes" id="UP000398321">
    <property type="component" value="Unassembled WGS sequence"/>
</dbReference>
<evidence type="ECO:0000313" key="35">
    <source>
        <dbReference type="EMBL" id="EAH2283324.1"/>
    </source>
</evidence>
<dbReference type="Proteomes" id="UP000478682">
    <property type="component" value="Unassembled WGS sequence"/>
</dbReference>
<dbReference type="EMBL" id="AABFVG010000012">
    <property type="protein sequence ID" value="EAH2283324.1"/>
    <property type="molecule type" value="Genomic_DNA"/>
</dbReference>
<gene>
    <name evidence="58" type="primary">clpp_1</name>
    <name evidence="7" type="synonym">clpP</name>
    <name evidence="23" type="ORF">A8L61_11310</name>
    <name evidence="32" type="ORF">AB917_11590</name>
    <name evidence="10" type="ORF">ABZ57_12975</name>
    <name evidence="57" type="ORF">AJL21_12800</name>
    <name evidence="20" type="ORF">ARR48_03225</name>
    <name evidence="19" type="ORF">ART25_02485</name>
    <name evidence="11" type="ORF">ARY78_00550</name>
    <name evidence="27" type="ORF">B1N52_00770</name>
    <name evidence="26" type="ORF">B1S26_00835</name>
    <name evidence="28" type="ORF">B5K54_04225</name>
    <name evidence="24" type="ORF">BB997_03315</name>
    <name evidence="43" type="ORF">BCZ19_00775</name>
    <name evidence="25" type="ORF">BCZ21_13080</name>
    <name evidence="30" type="ORF">CA369_12375</name>
    <name evidence="29" type="ORF">CAV64_02110</name>
    <name evidence="33" type="ORF">CW845_11950</name>
    <name evidence="35" type="ORF">D4920_14655</name>
    <name evidence="34" type="ORF">D4B11_12105</name>
    <name evidence="36" type="ORF">D5N24_14015</name>
    <name evidence="38" type="ORF">D7104_13920</name>
    <name evidence="31" type="ORF">DCT16_03315</name>
    <name evidence="13" type="ORF">DQ70_09500</name>
    <name evidence="12" type="ORF">DU018_06465</name>
    <name evidence="58" type="ORF">DYZ80_00113</name>
    <name evidence="22" type="ORF">E1W56_13050</name>
    <name evidence="37" type="ORF">E5F58_00820</name>
    <name evidence="18" type="ORF">EX365_00580</name>
    <name evidence="17" type="ORF">EXZ73_07875</name>
    <name evidence="44" type="ORF">F6436_11175</name>
    <name evidence="45" type="ORF">F6515_05125</name>
    <name evidence="39" type="ORF">FA835_02785</name>
    <name evidence="41" type="ORF">FLQ97_08455</name>
    <name evidence="40" type="ORF">FLR03_12150</name>
    <name evidence="42" type="ORF">FNX40_13435</name>
    <name evidence="48" type="ORF">FV747_12035</name>
    <name evidence="49" type="ORF">G3O21_002745</name>
    <name evidence="50" type="ORF">GHH22_12490</name>
    <name evidence="54" type="ORF">GI949_05230</name>
    <name evidence="47" type="ORF">GJW51_00380</name>
    <name evidence="46" type="ORF">GQG13_03480</name>
    <name evidence="51" type="ORF">GYS09_12835</name>
    <name evidence="52" type="ORF">GYX23_08190</name>
    <name evidence="53" type="ORF">GYY14_13085</name>
    <name evidence="55" type="ORF">HQN34_000793</name>
    <name evidence="56" type="ORF">HZJ64_14150</name>
    <name evidence="14" type="ORF">KV70_12295</name>
    <name evidence="15" type="ORF">QD52_00575</name>
    <name evidence="16" type="ORF">UI29_00600</name>
    <name evidence="21" type="ORF">Y261_00545</name>
</gene>
<dbReference type="EMBL" id="AALEDS010000011">
    <property type="protein sequence ID" value="ECY6544897.1"/>
    <property type="molecule type" value="Genomic_DNA"/>
</dbReference>